<reference evidence="1 2" key="1">
    <citation type="submission" date="2018-12" db="EMBL/GenBank/DDBJ databases">
        <title>Deinococcus radiophilus ATCC 27603 genome sequencing and assembly.</title>
        <authorList>
            <person name="Maclea K.S."/>
            <person name="Maynard C.R."/>
        </authorList>
    </citation>
    <scope>NUCLEOTIDE SEQUENCE [LARGE SCALE GENOMIC DNA]</scope>
    <source>
        <strain evidence="1 2">ATCC 27603</strain>
    </source>
</reference>
<evidence type="ECO:0000313" key="1">
    <source>
        <dbReference type="EMBL" id="RTR26004.1"/>
    </source>
</evidence>
<gene>
    <name evidence="1" type="ORF">EJ104_09120</name>
</gene>
<dbReference type="EMBL" id="RXPE01000019">
    <property type="protein sequence ID" value="RTR26004.1"/>
    <property type="molecule type" value="Genomic_DNA"/>
</dbReference>
<dbReference type="RefSeq" id="WP_126352419.1">
    <property type="nucleotide sequence ID" value="NZ_RXPE01000019.1"/>
</dbReference>
<evidence type="ECO:0000313" key="2">
    <source>
        <dbReference type="Proteomes" id="UP000277766"/>
    </source>
</evidence>
<dbReference type="Proteomes" id="UP000277766">
    <property type="component" value="Unassembled WGS sequence"/>
</dbReference>
<sequence>MTLAEHFTGVALGSPWRGLAWLQRQLPAQVQLTAVQATPGLARRAAERGAARIAAAQATRHRPPNEPSALSCSHSAGWGLALAGPARWRLGADLEYLPTLNARVLHLSLAESAYKAGMGQRRFQPEDYHWQAGCRPGEARVWNVQGDSIPAHWVWEDHFLLTACVQAPEHLTELRPPRKSA</sequence>
<comment type="caution">
    <text evidence="1">The sequence shown here is derived from an EMBL/GenBank/DDBJ whole genome shotgun (WGS) entry which is preliminary data.</text>
</comment>
<organism evidence="1 2">
    <name type="scientific">Deinococcus radiophilus</name>
    <dbReference type="NCBI Taxonomy" id="32062"/>
    <lineage>
        <taxon>Bacteria</taxon>
        <taxon>Thermotogati</taxon>
        <taxon>Deinococcota</taxon>
        <taxon>Deinococci</taxon>
        <taxon>Deinococcales</taxon>
        <taxon>Deinococcaceae</taxon>
        <taxon>Deinococcus</taxon>
    </lineage>
</organism>
<accession>A0A3S0RDY1</accession>
<dbReference type="AlphaFoldDB" id="A0A3S0RDY1"/>
<keyword evidence="2" id="KW-1185">Reference proteome</keyword>
<protein>
    <submittedName>
        <fullName evidence="1">Uncharacterized protein</fullName>
    </submittedName>
</protein>
<name>A0A3S0RDY1_9DEIO</name>
<proteinExistence type="predicted"/>